<dbReference type="InterPro" id="IPR001586">
    <property type="entry name" value="Beta-lactam_class-C_AS"/>
</dbReference>
<evidence type="ECO:0000256" key="5">
    <source>
        <dbReference type="RuleBase" id="RU361140"/>
    </source>
</evidence>
<dbReference type="GO" id="GO:0030288">
    <property type="term" value="C:outer membrane-bounded periplasmic space"/>
    <property type="evidence" value="ECO:0007669"/>
    <property type="project" value="InterPro"/>
</dbReference>
<keyword evidence="10" id="KW-1185">Reference proteome</keyword>
<dbReference type="Proteomes" id="UP000658278">
    <property type="component" value="Unassembled WGS sequence"/>
</dbReference>
<protein>
    <recommendedName>
        <fullName evidence="5">Beta-lactamase</fullName>
        <ecNumber evidence="5">3.5.2.6</ecNumber>
    </recommendedName>
</protein>
<dbReference type="PROSITE" id="PS00336">
    <property type="entry name" value="BETA_LACTAMASE_C"/>
    <property type="match status" value="1"/>
</dbReference>
<evidence type="ECO:0000256" key="1">
    <source>
        <dbReference type="ARBA" id="ARBA00001526"/>
    </source>
</evidence>
<dbReference type="EMBL" id="JAENII010000004">
    <property type="protein sequence ID" value="MBK1826599.1"/>
    <property type="molecule type" value="Genomic_DNA"/>
</dbReference>
<evidence type="ECO:0000259" key="8">
    <source>
        <dbReference type="Pfam" id="PF11954"/>
    </source>
</evidence>
<name>A0A934RC59_9BACT</name>
<proteinExistence type="inferred from homology"/>
<dbReference type="SUPFAM" id="SSF56601">
    <property type="entry name" value="beta-lactamase/transpeptidase-like"/>
    <property type="match status" value="1"/>
</dbReference>
<dbReference type="GO" id="GO:0008800">
    <property type="term" value="F:beta-lactamase activity"/>
    <property type="evidence" value="ECO:0007669"/>
    <property type="project" value="UniProtKB-UniRule"/>
</dbReference>
<keyword evidence="3 5" id="KW-0378">Hydrolase</keyword>
<dbReference type="InterPro" id="IPR050491">
    <property type="entry name" value="AmpC-like"/>
</dbReference>
<dbReference type="AlphaFoldDB" id="A0A934RC59"/>
<evidence type="ECO:0000256" key="6">
    <source>
        <dbReference type="SAM" id="SignalP"/>
    </source>
</evidence>
<comment type="similarity">
    <text evidence="2 5">Belongs to the class-C beta-lactamase family.</text>
</comment>
<feature type="domain" description="Beta-lactamase-related" evidence="7">
    <location>
        <begin position="33"/>
        <end position="339"/>
    </location>
</feature>
<evidence type="ECO:0000313" key="10">
    <source>
        <dbReference type="Proteomes" id="UP000658278"/>
    </source>
</evidence>
<dbReference type="GO" id="GO:0046677">
    <property type="term" value="P:response to antibiotic"/>
    <property type="evidence" value="ECO:0007669"/>
    <property type="project" value="UniProtKB-UniRule"/>
</dbReference>
<gene>
    <name evidence="9" type="ORF">JIN81_06190</name>
</gene>
<dbReference type="GO" id="GO:0017001">
    <property type="term" value="P:antibiotic catabolic process"/>
    <property type="evidence" value="ECO:0007669"/>
    <property type="project" value="InterPro"/>
</dbReference>
<evidence type="ECO:0000256" key="3">
    <source>
        <dbReference type="ARBA" id="ARBA00022801"/>
    </source>
</evidence>
<dbReference type="Pfam" id="PF11954">
    <property type="entry name" value="DUF3471"/>
    <property type="match status" value="1"/>
</dbReference>
<feature type="domain" description="Peptidase S12 Pab87-related C-terminal" evidence="8">
    <location>
        <begin position="450"/>
        <end position="523"/>
    </location>
</feature>
<evidence type="ECO:0000259" key="7">
    <source>
        <dbReference type="Pfam" id="PF00144"/>
    </source>
</evidence>
<dbReference type="Gene3D" id="3.40.710.10">
    <property type="entry name" value="DD-peptidase/beta-lactamase superfamily"/>
    <property type="match status" value="1"/>
</dbReference>
<feature type="chain" id="PRO_5037864170" description="Beta-lactamase" evidence="6">
    <location>
        <begin position="19"/>
        <end position="533"/>
    </location>
</feature>
<dbReference type="Pfam" id="PF00144">
    <property type="entry name" value="Beta-lactamase"/>
    <property type="match status" value="1"/>
</dbReference>
<feature type="signal peptide" evidence="6">
    <location>
        <begin position="1"/>
        <end position="18"/>
    </location>
</feature>
<evidence type="ECO:0000256" key="2">
    <source>
        <dbReference type="ARBA" id="ARBA00007840"/>
    </source>
</evidence>
<dbReference type="InterPro" id="IPR001466">
    <property type="entry name" value="Beta-lactam-related"/>
</dbReference>
<organism evidence="9 10">
    <name type="scientific">Haloferula rosea</name>
    <dbReference type="NCBI Taxonomy" id="490093"/>
    <lineage>
        <taxon>Bacteria</taxon>
        <taxon>Pseudomonadati</taxon>
        <taxon>Verrucomicrobiota</taxon>
        <taxon>Verrucomicrobiia</taxon>
        <taxon>Verrucomicrobiales</taxon>
        <taxon>Verrucomicrobiaceae</taxon>
        <taxon>Haloferula</taxon>
    </lineage>
</organism>
<keyword evidence="6" id="KW-0732">Signal</keyword>
<evidence type="ECO:0000256" key="4">
    <source>
        <dbReference type="ARBA" id="ARBA00023251"/>
    </source>
</evidence>
<accession>A0A934RC59</accession>
<dbReference type="PANTHER" id="PTHR46825">
    <property type="entry name" value="D-ALANYL-D-ALANINE-CARBOXYPEPTIDASE/ENDOPEPTIDASE AMPH"/>
    <property type="match status" value="1"/>
</dbReference>
<evidence type="ECO:0000313" key="9">
    <source>
        <dbReference type="EMBL" id="MBK1826599.1"/>
    </source>
</evidence>
<comment type="caution">
    <text evidence="9">The sequence shown here is derived from an EMBL/GenBank/DDBJ whole genome shotgun (WGS) entry which is preliminary data.</text>
</comment>
<dbReference type="PANTHER" id="PTHR46825:SF8">
    <property type="entry name" value="BETA-LACTAMASE-RELATED"/>
    <property type="match status" value="1"/>
</dbReference>
<reference evidence="9" key="1">
    <citation type="submission" date="2021-01" db="EMBL/GenBank/DDBJ databases">
        <title>Modified the classification status of verrucomicrobia.</title>
        <authorList>
            <person name="Feng X."/>
        </authorList>
    </citation>
    <scope>NUCLEOTIDE SEQUENCE</scope>
    <source>
        <strain evidence="9">KCTC 22201</strain>
    </source>
</reference>
<dbReference type="RefSeq" id="WP_200277735.1">
    <property type="nucleotide sequence ID" value="NZ_JAENII010000004.1"/>
</dbReference>
<dbReference type="InterPro" id="IPR012338">
    <property type="entry name" value="Beta-lactam/transpept-like"/>
</dbReference>
<comment type="catalytic activity">
    <reaction evidence="1 5">
        <text>a beta-lactam + H2O = a substituted beta-amino acid</text>
        <dbReference type="Rhea" id="RHEA:20401"/>
        <dbReference type="ChEBI" id="CHEBI:15377"/>
        <dbReference type="ChEBI" id="CHEBI:35627"/>
        <dbReference type="ChEBI" id="CHEBI:140347"/>
        <dbReference type="EC" id="3.5.2.6"/>
    </reaction>
</comment>
<keyword evidence="4 5" id="KW-0046">Antibiotic resistance</keyword>
<sequence length="533" mass="57942">MTRIPLLLLFALSPLCPAAESGIDAAAAQAAKAIPGACIVHGESRAGSRRFTLHGEAPGEEGDPQRALFEIGSISKVFTGLLLAIAVEEKQLSYQNTLSDLTDISFTDPAVGRITLLQLATHTSGLPRLPTRYPFDVLDDPYADYDRQKLDAWLKTASLEGEPPYDASYSNLGFGLLGDLLSRAYGKTWNELVQEKIAGPLGLTDTTQHPSAEQLGRLMPPRSGSEAGHRWRFSALAGAGALYSTASDLLRFGEAFIHPDQTPFAKAIREVTTIHSRAHGLGGPVGLGIMVRQLHGKPEFSHSGGTGGYRSHLQILPEDKLVHAILINHSDSAPAALLNAADHRSEQEAVDTIKVDKAALDRLVGIYQIGPASKFTVIRRDELLMAQLTGQPFIALDPLTPTRFRYRGVDAELQFNPGNEKPIGLTLFQNGREIEAKRTAETPPSILFPKAAQLAAYEGNYKLGFGGVLKITARGDTLFAQLTNQPAFPVFMTEQDRFQYLVTEAALEFKRDANEEVRGLILHQNGKHEATKQ</sequence>
<dbReference type="InterPro" id="IPR021860">
    <property type="entry name" value="Peptidase_S12_Pab87-rel_C"/>
</dbReference>
<dbReference type="EC" id="3.5.2.6" evidence="5"/>